<feature type="region of interest" description="Disordered" evidence="1">
    <location>
        <begin position="48"/>
        <end position="67"/>
    </location>
</feature>
<evidence type="ECO:0000313" key="3">
    <source>
        <dbReference type="EMBL" id="MBX49479.1"/>
    </source>
</evidence>
<proteinExistence type="predicted"/>
<feature type="chain" id="PRO_5015118986" description="Secreted protein" evidence="2">
    <location>
        <begin position="19"/>
        <end position="67"/>
    </location>
</feature>
<accession>A0A2P2P473</accession>
<reference evidence="3" key="1">
    <citation type="submission" date="2018-02" db="EMBL/GenBank/DDBJ databases">
        <title>Rhizophora mucronata_Transcriptome.</title>
        <authorList>
            <person name="Meera S.P."/>
            <person name="Sreeshan A."/>
            <person name="Augustine A."/>
        </authorList>
    </citation>
    <scope>NUCLEOTIDE SEQUENCE</scope>
    <source>
        <tissue evidence="3">Leaf</tissue>
    </source>
</reference>
<keyword evidence="2" id="KW-0732">Signal</keyword>
<feature type="signal peptide" evidence="2">
    <location>
        <begin position="1"/>
        <end position="18"/>
    </location>
</feature>
<evidence type="ECO:0008006" key="4">
    <source>
        <dbReference type="Google" id="ProtNLM"/>
    </source>
</evidence>
<evidence type="ECO:0000256" key="2">
    <source>
        <dbReference type="SAM" id="SignalP"/>
    </source>
</evidence>
<name>A0A2P2P473_RHIMU</name>
<dbReference type="EMBL" id="GGEC01068995">
    <property type="protein sequence ID" value="MBX49479.1"/>
    <property type="molecule type" value="Transcribed_RNA"/>
</dbReference>
<dbReference type="AlphaFoldDB" id="A0A2P2P473"/>
<protein>
    <recommendedName>
        <fullName evidence="4">Secreted protein</fullName>
    </recommendedName>
</protein>
<sequence length="67" mass="7424">MNFSVMITLLLFDWKTKCSSYAHSKGKSVPAMETASLQNECGRLHTKDIPSPTLTIKEPRVPVGSPF</sequence>
<organism evidence="3">
    <name type="scientific">Rhizophora mucronata</name>
    <name type="common">Asiatic mangrove</name>
    <dbReference type="NCBI Taxonomy" id="61149"/>
    <lineage>
        <taxon>Eukaryota</taxon>
        <taxon>Viridiplantae</taxon>
        <taxon>Streptophyta</taxon>
        <taxon>Embryophyta</taxon>
        <taxon>Tracheophyta</taxon>
        <taxon>Spermatophyta</taxon>
        <taxon>Magnoliopsida</taxon>
        <taxon>eudicotyledons</taxon>
        <taxon>Gunneridae</taxon>
        <taxon>Pentapetalae</taxon>
        <taxon>rosids</taxon>
        <taxon>fabids</taxon>
        <taxon>Malpighiales</taxon>
        <taxon>Rhizophoraceae</taxon>
        <taxon>Rhizophora</taxon>
    </lineage>
</organism>
<evidence type="ECO:0000256" key="1">
    <source>
        <dbReference type="SAM" id="MobiDB-lite"/>
    </source>
</evidence>